<dbReference type="Proteomes" id="UP000259026">
    <property type="component" value="Segment"/>
</dbReference>
<keyword evidence="2" id="KW-1185">Reference proteome</keyword>
<reference evidence="1" key="2">
    <citation type="submission" date="2018-09" db="EMBL/GenBank/DDBJ databases">
        <title>Giant CbK-like Caulobacter bacteriophages have genetically divergent genomes.</title>
        <authorList>
            <person name="Wilson K."/>
            <person name="Ely B."/>
        </authorList>
    </citation>
    <scope>NUCLEOTIDE SEQUENCE [LARGE SCALE GENOMIC DNA]</scope>
</reference>
<protein>
    <submittedName>
        <fullName evidence="1">Uncharacterized protein</fullName>
    </submittedName>
</protein>
<gene>
    <name evidence="1" type="ORF">CcrPW_gp057</name>
</gene>
<dbReference type="EMBL" id="MH588545">
    <property type="protein sequence ID" value="AXQ68596.1"/>
    <property type="molecule type" value="Genomic_DNA"/>
</dbReference>
<proteinExistence type="predicted"/>
<sequence>MKVLTVFVATYNERALEKFRAAGVRPQGKTLAFFEESEKTASMFFRLYTRNLYAIELSKSEFSLYSPNPTPPSSLGFLGDLDETQNLTLNIGRADGSI</sequence>
<evidence type="ECO:0000313" key="1">
    <source>
        <dbReference type="EMBL" id="AXQ68596.1"/>
    </source>
</evidence>
<name>A0A385EA35_9CAUD</name>
<reference evidence="1" key="1">
    <citation type="submission" date="2018-07" db="EMBL/GenBank/DDBJ databases">
        <authorList>
            <person name="Quirk P.G."/>
            <person name="Krulwich T.A."/>
        </authorList>
    </citation>
    <scope>NUCLEOTIDE SEQUENCE</scope>
</reference>
<evidence type="ECO:0000313" key="2">
    <source>
        <dbReference type="Proteomes" id="UP000259026"/>
    </source>
</evidence>
<organism evidence="1 2">
    <name type="scientific">Caulobacter phage CcrPW</name>
    <dbReference type="NCBI Taxonomy" id="2283271"/>
    <lineage>
        <taxon>Viruses</taxon>
        <taxon>Duplodnaviria</taxon>
        <taxon>Heunggongvirae</taxon>
        <taxon>Uroviricota</taxon>
        <taxon>Caudoviricetes</taxon>
        <taxon>Jeanschmidtviridae</taxon>
        <taxon>Colossusvirus</taxon>
        <taxon>Colossusvirus PW</taxon>
    </lineage>
</organism>
<accession>A0A385EA35</accession>